<dbReference type="Pfam" id="PF02771">
    <property type="entry name" value="Acyl-CoA_dh_N"/>
    <property type="match status" value="1"/>
</dbReference>
<feature type="domain" description="Acyl-CoA dehydrogenase C-terminal" evidence="3">
    <location>
        <begin position="254"/>
        <end position="381"/>
    </location>
</feature>
<dbReference type="InterPro" id="IPR037069">
    <property type="entry name" value="AcylCoA_DH/ox_N_sf"/>
</dbReference>
<dbReference type="InterPro" id="IPR013786">
    <property type="entry name" value="AcylCoA_DH/ox_N"/>
</dbReference>
<evidence type="ECO:0000259" key="3">
    <source>
        <dbReference type="Pfam" id="PF08028"/>
    </source>
</evidence>
<feature type="domain" description="Acyl-CoA dehydrogenase/oxidase N-terminal" evidence="2">
    <location>
        <begin position="24"/>
        <end position="100"/>
    </location>
</feature>
<dbReference type="Pfam" id="PF08028">
    <property type="entry name" value="Acyl-CoA_dh_2"/>
    <property type="match status" value="1"/>
</dbReference>
<comment type="caution">
    <text evidence="4">The sequence shown here is derived from an EMBL/GenBank/DDBJ whole genome shotgun (WGS) entry which is preliminary data.</text>
</comment>
<dbReference type="SUPFAM" id="SSF56645">
    <property type="entry name" value="Acyl-CoA dehydrogenase NM domain-like"/>
    <property type="match status" value="1"/>
</dbReference>
<organism evidence="4 5">
    <name type="scientific">Nocardia aobensis</name>
    <dbReference type="NCBI Taxonomy" id="257277"/>
    <lineage>
        <taxon>Bacteria</taxon>
        <taxon>Bacillati</taxon>
        <taxon>Actinomycetota</taxon>
        <taxon>Actinomycetes</taxon>
        <taxon>Mycobacteriales</taxon>
        <taxon>Nocardiaceae</taxon>
        <taxon>Nocardia</taxon>
    </lineage>
</organism>
<sequence>MSIDTSTEPTVTTSGDHFDELLEVARDMKPRLVKRAAQTESERRIPQETIDELTDAGFFKYMVPKRFEGFGGGCIGQVALAAELARGCPSTAWVYTLVGDITAFVGAYLEPDGAQSIYGSAAPALSCGVTAPHGTATQVAGGYRVSGSWGFASGCLHSSWFMGGTNVVDDLGNPVTYAQMFMPMESLSIQDTWHVVGMRGTGSNTVVAQDVFVPSQHVVSVSGRLAREAEFHPGDEPVDRIPFAPFFSIGLMGPTLGAATELQDLVSSRVDRPGPSYFDFATQADAAVLVAELGETAMLIDTAKLHVRRGAGELEISTADHVLDRVTRARCRADAAHAAENLRRAADKLMSVSGGGAFASASRLQQYWRDINVGTRHAFLNTRPLYEAYAREVCGLPNTTQFI</sequence>
<dbReference type="Gene3D" id="1.20.140.10">
    <property type="entry name" value="Butyryl-CoA Dehydrogenase, subunit A, domain 3"/>
    <property type="match status" value="1"/>
</dbReference>
<evidence type="ECO:0000313" key="5">
    <source>
        <dbReference type="Proteomes" id="UP001601442"/>
    </source>
</evidence>
<keyword evidence="1" id="KW-0560">Oxidoreductase</keyword>
<dbReference type="InterPro" id="IPR009100">
    <property type="entry name" value="AcylCoA_DH/oxidase_NM_dom_sf"/>
</dbReference>
<dbReference type="Gene3D" id="2.40.110.10">
    <property type="entry name" value="Butyryl-CoA Dehydrogenase, subunit A, domain 2"/>
    <property type="match status" value="1"/>
</dbReference>
<evidence type="ECO:0000259" key="2">
    <source>
        <dbReference type="Pfam" id="PF02771"/>
    </source>
</evidence>
<proteinExistence type="predicted"/>
<dbReference type="Gene3D" id="1.10.540.10">
    <property type="entry name" value="Acyl-CoA dehydrogenase/oxidase, N-terminal domain"/>
    <property type="match status" value="1"/>
</dbReference>
<reference evidence="4 5" key="1">
    <citation type="submission" date="2024-10" db="EMBL/GenBank/DDBJ databases">
        <title>The Natural Products Discovery Center: Release of the First 8490 Sequenced Strains for Exploring Actinobacteria Biosynthetic Diversity.</title>
        <authorList>
            <person name="Kalkreuter E."/>
            <person name="Kautsar S.A."/>
            <person name="Yang D."/>
            <person name="Bader C.D."/>
            <person name="Teijaro C.N."/>
            <person name="Fluegel L."/>
            <person name="Davis C.M."/>
            <person name="Simpson J.R."/>
            <person name="Lauterbach L."/>
            <person name="Steele A.D."/>
            <person name="Gui C."/>
            <person name="Meng S."/>
            <person name="Li G."/>
            <person name="Viehrig K."/>
            <person name="Ye F."/>
            <person name="Su P."/>
            <person name="Kiefer A.F."/>
            <person name="Nichols A."/>
            <person name="Cepeda A.J."/>
            <person name="Yan W."/>
            <person name="Fan B."/>
            <person name="Jiang Y."/>
            <person name="Adhikari A."/>
            <person name="Zheng C.-J."/>
            <person name="Schuster L."/>
            <person name="Cowan T.M."/>
            <person name="Smanski M.J."/>
            <person name="Chevrette M.G."/>
            <person name="De Carvalho L.P.S."/>
            <person name="Shen B."/>
        </authorList>
    </citation>
    <scope>NUCLEOTIDE SEQUENCE [LARGE SCALE GENOMIC DNA]</scope>
    <source>
        <strain evidence="4 5">NPDC004119</strain>
    </source>
</reference>
<dbReference type="EMBL" id="JBIAMT010000014">
    <property type="protein sequence ID" value="MFF0501944.1"/>
    <property type="molecule type" value="Genomic_DNA"/>
</dbReference>
<dbReference type="InterPro" id="IPR046373">
    <property type="entry name" value="Acyl-CoA_Oxase/DH_mid-dom_sf"/>
</dbReference>
<dbReference type="RefSeq" id="WP_387402005.1">
    <property type="nucleotide sequence ID" value="NZ_JBIAMT010000014.1"/>
</dbReference>
<dbReference type="InterPro" id="IPR013107">
    <property type="entry name" value="Acyl-CoA_DH_C"/>
</dbReference>
<dbReference type="PANTHER" id="PTHR43884">
    <property type="entry name" value="ACYL-COA DEHYDROGENASE"/>
    <property type="match status" value="1"/>
</dbReference>
<dbReference type="PANTHER" id="PTHR43884:SF12">
    <property type="entry name" value="ISOVALERYL-COA DEHYDROGENASE, MITOCHONDRIAL-RELATED"/>
    <property type="match status" value="1"/>
</dbReference>
<accession>A0ABW6PFR5</accession>
<evidence type="ECO:0000313" key="4">
    <source>
        <dbReference type="EMBL" id="MFF0501944.1"/>
    </source>
</evidence>
<protein>
    <submittedName>
        <fullName evidence="4">Acyl-CoA dehydrogenase family protein</fullName>
    </submittedName>
</protein>
<dbReference type="Proteomes" id="UP001601442">
    <property type="component" value="Unassembled WGS sequence"/>
</dbReference>
<dbReference type="InterPro" id="IPR036250">
    <property type="entry name" value="AcylCo_DH-like_C"/>
</dbReference>
<keyword evidence="5" id="KW-1185">Reference proteome</keyword>
<dbReference type="PIRSF" id="PIRSF016578">
    <property type="entry name" value="HsaA"/>
    <property type="match status" value="1"/>
</dbReference>
<evidence type="ECO:0000256" key="1">
    <source>
        <dbReference type="ARBA" id="ARBA00023002"/>
    </source>
</evidence>
<dbReference type="SUPFAM" id="SSF47203">
    <property type="entry name" value="Acyl-CoA dehydrogenase C-terminal domain-like"/>
    <property type="match status" value="1"/>
</dbReference>
<gene>
    <name evidence="4" type="ORF">ACFYU5_36565</name>
</gene>
<name>A0ABW6PFR5_9NOCA</name>